<accession>A0A1B6IWH8</accession>
<gene>
    <name evidence="2" type="ORF">g.56545</name>
</gene>
<feature type="non-terminal residue" evidence="2">
    <location>
        <position position="165"/>
    </location>
</feature>
<keyword evidence="1" id="KW-0812">Transmembrane</keyword>
<proteinExistence type="predicted"/>
<reference evidence="2" key="1">
    <citation type="submission" date="2015-11" db="EMBL/GenBank/DDBJ databases">
        <title>De novo transcriptome assembly of four potential Pierce s Disease insect vectors from Arizona vineyards.</title>
        <authorList>
            <person name="Tassone E.E."/>
        </authorList>
    </citation>
    <scope>NUCLEOTIDE SEQUENCE</scope>
</reference>
<dbReference type="AlphaFoldDB" id="A0A1B6IWH8"/>
<name>A0A1B6IWH8_9HEMI</name>
<organism evidence="2">
    <name type="scientific">Homalodisca liturata</name>
    <dbReference type="NCBI Taxonomy" id="320908"/>
    <lineage>
        <taxon>Eukaryota</taxon>
        <taxon>Metazoa</taxon>
        <taxon>Ecdysozoa</taxon>
        <taxon>Arthropoda</taxon>
        <taxon>Hexapoda</taxon>
        <taxon>Insecta</taxon>
        <taxon>Pterygota</taxon>
        <taxon>Neoptera</taxon>
        <taxon>Paraneoptera</taxon>
        <taxon>Hemiptera</taxon>
        <taxon>Auchenorrhyncha</taxon>
        <taxon>Membracoidea</taxon>
        <taxon>Cicadellidae</taxon>
        <taxon>Cicadellinae</taxon>
        <taxon>Proconiini</taxon>
        <taxon>Homalodisca</taxon>
    </lineage>
</organism>
<evidence type="ECO:0008006" key="3">
    <source>
        <dbReference type="Google" id="ProtNLM"/>
    </source>
</evidence>
<protein>
    <recommendedName>
        <fullName evidence="3">GOLD domain-containing protein</fullName>
    </recommendedName>
</protein>
<feature type="transmembrane region" description="Helical" evidence="1">
    <location>
        <begin position="145"/>
        <end position="164"/>
    </location>
</feature>
<keyword evidence="1" id="KW-1133">Transmembrane helix</keyword>
<sequence length="165" mass="18456">FLHILCVLARQIVIAPKGTLTFLEPVEKDAVYKFIYSTKSDVSVTLTDATGDDIVKTASRSATIYTQISDSGNMTMTIKNLENEKCVFAYKCPDTNKELAGHVGYVKDTDLVGELARTLDELIANQKRLISRTLEHQKMVARSRFWANLLVAFEFVLTAVAVYML</sequence>
<dbReference type="EMBL" id="GECU01016454">
    <property type="protein sequence ID" value="JAS91252.1"/>
    <property type="molecule type" value="Transcribed_RNA"/>
</dbReference>
<keyword evidence="1" id="KW-0472">Membrane</keyword>
<evidence type="ECO:0000256" key="1">
    <source>
        <dbReference type="SAM" id="Phobius"/>
    </source>
</evidence>
<evidence type="ECO:0000313" key="2">
    <source>
        <dbReference type="EMBL" id="JAS91252.1"/>
    </source>
</evidence>
<feature type="non-terminal residue" evidence="2">
    <location>
        <position position="1"/>
    </location>
</feature>